<keyword evidence="1" id="KW-0812">Transmembrane</keyword>
<name>A0A097EXE7_9CAUD</name>
<dbReference type="KEGG" id="vg:22111226"/>
<reference evidence="2 3" key="1">
    <citation type="submission" date="2014-09" db="EMBL/GenBank/DDBJ databases">
        <authorList>
            <person name="Lapin J.S."/>
            <person name="Pope W.H."/>
            <person name="Hua J."/>
            <person name="Ford M.E."/>
            <person name="Conway J.F."/>
            <person name="Hatfull G.F."/>
            <person name="Hendrix R.W."/>
        </authorList>
    </citation>
    <scope>NUCLEOTIDE SEQUENCE [LARGE SCALE GENOMIC DNA]</scope>
</reference>
<keyword evidence="1" id="KW-0472">Membrane</keyword>
<dbReference type="GeneID" id="22111226"/>
<dbReference type="EMBL" id="KM507819">
    <property type="protein sequence ID" value="AIT14076.1"/>
    <property type="molecule type" value="Genomic_DNA"/>
</dbReference>
<dbReference type="Proteomes" id="UP000029889">
    <property type="component" value="Segment"/>
</dbReference>
<keyword evidence="1" id="KW-1133">Transmembrane helix</keyword>
<feature type="transmembrane region" description="Helical" evidence="1">
    <location>
        <begin position="39"/>
        <end position="70"/>
    </location>
</feature>
<gene>
    <name evidence="2" type="primary">186</name>
    <name evidence="2" type="ORF">PBI_121Q_186</name>
</gene>
<evidence type="ECO:0000313" key="2">
    <source>
        <dbReference type="EMBL" id="AIT14076.1"/>
    </source>
</evidence>
<evidence type="ECO:0000256" key="1">
    <source>
        <dbReference type="SAM" id="Phobius"/>
    </source>
</evidence>
<protein>
    <submittedName>
        <fullName evidence="2">Uncharacterized protein</fullName>
    </submittedName>
</protein>
<sequence length="80" mass="9043">MYLVLSFVVALLFMFYPTLVALATRRTMVDLTTVFLLNVALVLVSIIIPVSFTVIDIISVLLFVLSYLMLIEETNVDKRS</sequence>
<proteinExistence type="predicted"/>
<organism evidence="2 3">
    <name type="scientific">Escherichia phage 121Q</name>
    <dbReference type="NCBI Taxonomy" id="1555202"/>
    <lineage>
        <taxon>Viruses</taxon>
        <taxon>Duplodnaviria</taxon>
        <taxon>Heunggongvirae</taxon>
        <taxon>Uroviricota</taxon>
        <taxon>Caudoviricetes</taxon>
        <taxon>Asteriusvirus</taxon>
        <taxon>Asteriusvirus av121Q</taxon>
    </lineage>
</organism>
<keyword evidence="3" id="KW-1185">Reference proteome</keyword>
<accession>A0A097EXE7</accession>
<evidence type="ECO:0000313" key="3">
    <source>
        <dbReference type="Proteomes" id="UP000029889"/>
    </source>
</evidence>
<dbReference type="RefSeq" id="YP_009101773.1">
    <property type="nucleotide sequence ID" value="NC_025447.1"/>
</dbReference>